<comment type="similarity">
    <text evidence="3">Belongs to the YihI family.</text>
</comment>
<dbReference type="NCBIfam" id="NF003560">
    <property type="entry name" value="PRK05244.1-1"/>
    <property type="match status" value="1"/>
</dbReference>
<name>A0A1B9PAI5_ALIFS</name>
<organism evidence="5 6">
    <name type="scientific">Aliivibrio fischeri</name>
    <name type="common">Vibrio fischeri</name>
    <dbReference type="NCBI Taxonomy" id="668"/>
    <lineage>
        <taxon>Bacteria</taxon>
        <taxon>Pseudomonadati</taxon>
        <taxon>Pseudomonadota</taxon>
        <taxon>Gammaproteobacteria</taxon>
        <taxon>Vibrionales</taxon>
        <taxon>Vibrionaceae</taxon>
        <taxon>Aliivibrio</taxon>
    </lineage>
</organism>
<reference evidence="5 6" key="1">
    <citation type="submission" date="2019-07" db="EMBL/GenBank/DDBJ databases">
        <title>Whole genome shotgun sequence of Aliivibrio fischeri NBRC 101058.</title>
        <authorList>
            <person name="Hosoyama A."/>
            <person name="Uohara A."/>
            <person name="Ohji S."/>
            <person name="Ichikawa N."/>
        </authorList>
    </citation>
    <scope>NUCLEOTIDE SEQUENCE [LARGE SCALE GENOMIC DNA]</scope>
    <source>
        <strain evidence="5 6">NBRC 101058</strain>
    </source>
</reference>
<evidence type="ECO:0000256" key="2">
    <source>
        <dbReference type="ARBA" id="ARBA00022517"/>
    </source>
</evidence>
<evidence type="ECO:0000313" key="5">
    <source>
        <dbReference type="EMBL" id="GEK13669.1"/>
    </source>
</evidence>
<evidence type="ECO:0000256" key="3">
    <source>
        <dbReference type="HAMAP-Rule" id="MF_01058"/>
    </source>
</evidence>
<dbReference type="RefSeq" id="WP_005416931.1">
    <property type="nucleotide sequence ID" value="NZ_BJTZ01000008.1"/>
</dbReference>
<dbReference type="GO" id="GO:0005096">
    <property type="term" value="F:GTPase activator activity"/>
    <property type="evidence" value="ECO:0007669"/>
    <property type="project" value="UniProtKB-KW"/>
</dbReference>
<dbReference type="InterPro" id="IPR007336">
    <property type="entry name" value="YihI"/>
</dbReference>
<dbReference type="Proteomes" id="UP000321787">
    <property type="component" value="Unassembled WGS sequence"/>
</dbReference>
<comment type="subunit">
    <text evidence="3">Interacts with Der.</text>
</comment>
<feature type="compositionally biased region" description="Basic and acidic residues" evidence="4">
    <location>
        <begin position="22"/>
        <end position="32"/>
    </location>
</feature>
<comment type="function">
    <text evidence="3">A GTPase-activating protein (GAP) that modifies Der/EngA GTPase function. May play a role in ribosome biogenesis.</text>
</comment>
<dbReference type="Pfam" id="PF04220">
    <property type="entry name" value="YihI"/>
    <property type="match status" value="1"/>
</dbReference>
<accession>A0A1B9PAI5</accession>
<evidence type="ECO:0000256" key="1">
    <source>
        <dbReference type="ARBA" id="ARBA00022468"/>
    </source>
</evidence>
<feature type="region of interest" description="Disordered" evidence="4">
    <location>
        <begin position="1"/>
        <end position="73"/>
    </location>
</feature>
<feature type="compositionally biased region" description="Basic residues" evidence="4">
    <location>
        <begin position="33"/>
        <end position="42"/>
    </location>
</feature>
<evidence type="ECO:0000256" key="4">
    <source>
        <dbReference type="SAM" id="MobiDB-lite"/>
    </source>
</evidence>
<protein>
    <recommendedName>
        <fullName evidence="3">Der GTPase-activating protein YihI</fullName>
    </recommendedName>
</protein>
<keyword evidence="2 3" id="KW-0690">Ribosome biogenesis</keyword>
<dbReference type="SMR" id="A0A1B9PAI5"/>
<feature type="compositionally biased region" description="Basic and acidic residues" evidence="4">
    <location>
        <begin position="55"/>
        <end position="67"/>
    </location>
</feature>
<proteinExistence type="inferred from homology"/>
<comment type="caution">
    <text evidence="5">The sequence shown here is derived from an EMBL/GenBank/DDBJ whole genome shotgun (WGS) entry which is preliminary data.</text>
</comment>
<evidence type="ECO:0000313" key="6">
    <source>
        <dbReference type="Proteomes" id="UP000321787"/>
    </source>
</evidence>
<dbReference type="HAMAP" id="MF_01058">
    <property type="entry name" value="GAP_YihI"/>
    <property type="match status" value="1"/>
</dbReference>
<gene>
    <name evidence="3 5" type="primary">yihI</name>
    <name evidence="5" type="ORF">AFI02nite_17050</name>
</gene>
<dbReference type="AlphaFoldDB" id="A0A1B9PAI5"/>
<dbReference type="EMBL" id="BJTZ01000008">
    <property type="protein sequence ID" value="GEK13669.1"/>
    <property type="molecule type" value="Genomic_DNA"/>
</dbReference>
<sequence length="181" mass="20881">MSRIKKARKPGMSSQPVVVTRNRTDRDVESRELKRKRKRKGLKAGARNAESNAEQARRNAQKKDPRIGSKKPIQLVVDAKQKTTKQERRLTNEQELAMLENDAQLMVLLDRLDSGENLGTGLQKYVDEKLARIEHLMGRLGLLDDEEPEEIEEFPEFAERKAKSDDDLLAEFDDFNMDDFK</sequence>
<keyword evidence="1 3" id="KW-0343">GTPase activation</keyword>
<dbReference type="GO" id="GO:0042254">
    <property type="term" value="P:ribosome biogenesis"/>
    <property type="evidence" value="ECO:0007669"/>
    <property type="project" value="UniProtKB-KW"/>
</dbReference>